<dbReference type="EMBL" id="JAVFKY010000005">
    <property type="protein sequence ID" value="KAK5576736.1"/>
    <property type="molecule type" value="Genomic_DNA"/>
</dbReference>
<feature type="signal peptide" evidence="1">
    <location>
        <begin position="1"/>
        <end position="20"/>
    </location>
</feature>
<name>A0AAN7YPF1_9MYCE</name>
<accession>A0AAN7YPF1</accession>
<gene>
    <name evidence="2" type="ORF">RB653_007880</name>
</gene>
<keyword evidence="3" id="KW-1185">Reference proteome</keyword>
<proteinExistence type="predicted"/>
<sequence>MKYLSVILIFLTISIPFIYSSVSGPDLKSGDDWSVPGWATITTNSGFFSEETSTSSNINVGVFDVAWRQLNPSKDVYTYTATATVKDMAFQSFNTQNSTTKSFWMRIWNSGVDWAPTWIQSYCSVGSIGKDYDGDSHLPIWNSCVWGEIKKMYSHIFLDLNMRADPRLKFIYVPGAFNWCEFDLTEVGNYSTVTGYSYTSFNTWFQQAMQDLVDIFGPYSYKLVYTGEDYPFDVDNWPATKNLLARDAVSKGMGIRNGITEIFNFHLSQIPAYGVTIDTTTGYLNFNKSWPLQSNPNRVIGTENECYNDCGFTVASANIYYAVKMSNIKALQMGVNWLYLVPSTSYISTYSDFYNWIRYSLGKQSNTAFDAWATLRNAQDTFWSSDNSLNWPGKPYIKNLETNLLQRDIKGGAYTKNGSTKKTNIYGGNNDLGISYEGRQTDIASGNNTMSFFLDDQFSFGTIKNVQIKVTYLDLQPSQWLIRYKDNDIVLNTTAVTVGTTNIYYTATFNFTSIQFNNSITIGRNADFEIINTGSKDIEILFVRVVKSFSVSPGTTTGSIHNSDSGANTIEPNETSILSISFNLLLLLSLILSLI</sequence>
<organism evidence="2 3">
    <name type="scientific">Dictyostelium firmibasis</name>
    <dbReference type="NCBI Taxonomy" id="79012"/>
    <lineage>
        <taxon>Eukaryota</taxon>
        <taxon>Amoebozoa</taxon>
        <taxon>Evosea</taxon>
        <taxon>Eumycetozoa</taxon>
        <taxon>Dictyostelia</taxon>
        <taxon>Dictyosteliales</taxon>
        <taxon>Dictyosteliaceae</taxon>
        <taxon>Dictyostelium</taxon>
    </lineage>
</organism>
<dbReference type="AlphaFoldDB" id="A0AAN7YPF1"/>
<reference evidence="2 3" key="1">
    <citation type="submission" date="2023-11" db="EMBL/GenBank/DDBJ databases">
        <title>Dfirmibasis_genome.</title>
        <authorList>
            <person name="Edelbroek B."/>
            <person name="Kjellin J."/>
            <person name="Jerlstrom-Hultqvist J."/>
            <person name="Soderbom F."/>
        </authorList>
    </citation>
    <scope>NUCLEOTIDE SEQUENCE [LARGE SCALE GENOMIC DNA]</scope>
    <source>
        <strain evidence="2 3">TNS-C-14</strain>
    </source>
</reference>
<feature type="chain" id="PRO_5043056277" evidence="1">
    <location>
        <begin position="21"/>
        <end position="595"/>
    </location>
</feature>
<evidence type="ECO:0000256" key="1">
    <source>
        <dbReference type="SAM" id="SignalP"/>
    </source>
</evidence>
<keyword evidence="1" id="KW-0732">Signal</keyword>
<dbReference type="Proteomes" id="UP001344447">
    <property type="component" value="Unassembled WGS sequence"/>
</dbReference>
<comment type="caution">
    <text evidence="2">The sequence shown here is derived from an EMBL/GenBank/DDBJ whole genome shotgun (WGS) entry which is preliminary data.</text>
</comment>
<evidence type="ECO:0000313" key="2">
    <source>
        <dbReference type="EMBL" id="KAK5576736.1"/>
    </source>
</evidence>
<evidence type="ECO:0000313" key="3">
    <source>
        <dbReference type="Proteomes" id="UP001344447"/>
    </source>
</evidence>
<protein>
    <submittedName>
        <fullName evidence="2">Uncharacterized protein</fullName>
    </submittedName>
</protein>